<gene>
    <name evidence="8" type="ORF">A4G17_05265</name>
    <name evidence="9" type="ORF">EDC49_1474</name>
</gene>
<protein>
    <submittedName>
        <fullName evidence="9">Outer membrane protein OmpA-like peptidoglycan-associated protein</fullName>
    </submittedName>
</protein>
<evidence type="ECO:0000256" key="6">
    <source>
        <dbReference type="SAM" id="SignalP"/>
    </source>
</evidence>
<dbReference type="InterPro" id="IPR050330">
    <property type="entry name" value="Bact_OuterMem_StrucFunc"/>
</dbReference>
<organism evidence="8 11">
    <name type="scientific">Frederiksenia canicola</name>
    <dbReference type="NCBI Taxonomy" id="123824"/>
    <lineage>
        <taxon>Bacteria</taxon>
        <taxon>Pseudomonadati</taxon>
        <taxon>Pseudomonadota</taxon>
        <taxon>Gammaproteobacteria</taxon>
        <taxon>Pasteurellales</taxon>
        <taxon>Pasteurellaceae</taxon>
        <taxon>Frederiksenia</taxon>
    </lineage>
</organism>
<dbReference type="KEGG" id="fcl:A4G17_05265"/>
<name>A0AAE6X4S4_9PAST</name>
<feature type="region of interest" description="Disordered" evidence="5">
    <location>
        <begin position="28"/>
        <end position="55"/>
    </location>
</feature>
<dbReference type="InterPro" id="IPR006664">
    <property type="entry name" value="OMP_bac"/>
</dbReference>
<dbReference type="EMBL" id="RKQT01000003">
    <property type="protein sequence ID" value="RPE92189.1"/>
    <property type="molecule type" value="Genomic_DNA"/>
</dbReference>
<reference evidence="8 11" key="1">
    <citation type="submission" date="2016-03" db="EMBL/GenBank/DDBJ databases">
        <authorList>
            <person name="Hansen M.J."/>
            <person name="Bojesen A.M."/>
            <person name="Planet P."/>
        </authorList>
    </citation>
    <scope>NUCLEOTIDE SEQUENCE [LARGE SCALE GENOMIC DNA]</scope>
    <source>
        <strain evidence="8 11">HPA 21</strain>
    </source>
</reference>
<dbReference type="PROSITE" id="PS51123">
    <property type="entry name" value="OMPA_2"/>
    <property type="match status" value="1"/>
</dbReference>
<keyword evidence="3" id="KW-0998">Cell outer membrane</keyword>
<evidence type="ECO:0000256" key="3">
    <source>
        <dbReference type="ARBA" id="ARBA00023237"/>
    </source>
</evidence>
<evidence type="ECO:0000313" key="10">
    <source>
        <dbReference type="Proteomes" id="UP000276901"/>
    </source>
</evidence>
<evidence type="ECO:0000256" key="1">
    <source>
        <dbReference type="ARBA" id="ARBA00004442"/>
    </source>
</evidence>
<keyword evidence="10" id="KW-1185">Reference proteome</keyword>
<dbReference type="Proteomes" id="UP000502287">
    <property type="component" value="Chromosome"/>
</dbReference>
<dbReference type="RefSeq" id="WP_165894261.1">
    <property type="nucleotide sequence ID" value="NZ_CP015029.1"/>
</dbReference>
<evidence type="ECO:0000256" key="2">
    <source>
        <dbReference type="ARBA" id="ARBA00023136"/>
    </source>
</evidence>
<dbReference type="CDD" id="cd07185">
    <property type="entry name" value="OmpA_C-like"/>
    <property type="match status" value="1"/>
</dbReference>
<dbReference type="AlphaFoldDB" id="A0AAE6X4S4"/>
<proteinExistence type="predicted"/>
<keyword evidence="2 4" id="KW-0472">Membrane</keyword>
<evidence type="ECO:0000256" key="5">
    <source>
        <dbReference type="SAM" id="MobiDB-lite"/>
    </source>
</evidence>
<dbReference type="Proteomes" id="UP000276901">
    <property type="component" value="Unassembled WGS sequence"/>
</dbReference>
<dbReference type="PROSITE" id="PS51257">
    <property type="entry name" value="PROKAR_LIPOPROTEIN"/>
    <property type="match status" value="1"/>
</dbReference>
<evidence type="ECO:0000259" key="7">
    <source>
        <dbReference type="PROSITE" id="PS51123"/>
    </source>
</evidence>
<sequence length="210" mass="22515">MKTCIKLTALLSFTVLTGCYSAISPNFSVNSPSPSASPETPVVPETPVSPEKVAEPEKNVAVENVVPEPEKTATPVAADPVEPSIKEAVEPSVKEYVLSNDLLFEADKSSLSKEGQATLENVATEIKTAGAKFIVIAGYTDRLGTVKNNLKFSQSRADAVKLYLQEKGIEANITALGRGKANQIKACDNVAEKELTECLKPNRRIVIRAE</sequence>
<feature type="chain" id="PRO_5042137774" evidence="6">
    <location>
        <begin position="23"/>
        <end position="210"/>
    </location>
</feature>
<dbReference type="InterPro" id="IPR006665">
    <property type="entry name" value="OmpA-like"/>
</dbReference>
<reference evidence="9 10" key="2">
    <citation type="submission" date="2018-11" db="EMBL/GenBank/DDBJ databases">
        <title>Genomic Encyclopedia of Type Strains, Phase IV (KMG-IV): sequencing the most valuable type-strain genomes for metagenomic binning, comparative biology and taxonomic classification.</title>
        <authorList>
            <person name="Goeker M."/>
        </authorList>
    </citation>
    <scope>NUCLEOTIDE SEQUENCE [LARGE SCALE GENOMIC DNA]</scope>
    <source>
        <strain evidence="9 10">DSM 25797</strain>
    </source>
</reference>
<dbReference type="SUPFAM" id="SSF103088">
    <property type="entry name" value="OmpA-like"/>
    <property type="match status" value="1"/>
</dbReference>
<evidence type="ECO:0000313" key="8">
    <source>
        <dbReference type="EMBL" id="QIM64885.1"/>
    </source>
</evidence>
<keyword evidence="6" id="KW-0732">Signal</keyword>
<feature type="signal peptide" evidence="6">
    <location>
        <begin position="1"/>
        <end position="22"/>
    </location>
</feature>
<dbReference type="GO" id="GO:0009279">
    <property type="term" value="C:cell outer membrane"/>
    <property type="evidence" value="ECO:0007669"/>
    <property type="project" value="UniProtKB-SubCell"/>
</dbReference>
<evidence type="ECO:0000313" key="9">
    <source>
        <dbReference type="EMBL" id="RPE92189.1"/>
    </source>
</evidence>
<dbReference type="EMBL" id="CP015029">
    <property type="protein sequence ID" value="QIM64885.1"/>
    <property type="molecule type" value="Genomic_DNA"/>
</dbReference>
<evidence type="ECO:0000256" key="4">
    <source>
        <dbReference type="PROSITE-ProRule" id="PRU00473"/>
    </source>
</evidence>
<comment type="subcellular location">
    <subcellularLocation>
        <location evidence="1">Cell outer membrane</location>
    </subcellularLocation>
</comment>
<feature type="domain" description="OmpA-like" evidence="7">
    <location>
        <begin position="91"/>
        <end position="210"/>
    </location>
</feature>
<dbReference type="InterPro" id="IPR036737">
    <property type="entry name" value="OmpA-like_sf"/>
</dbReference>
<dbReference type="PRINTS" id="PR01021">
    <property type="entry name" value="OMPADOMAIN"/>
</dbReference>
<dbReference type="PANTHER" id="PTHR30329:SF21">
    <property type="entry name" value="LIPOPROTEIN YIAD-RELATED"/>
    <property type="match status" value="1"/>
</dbReference>
<dbReference type="Pfam" id="PF00691">
    <property type="entry name" value="OmpA"/>
    <property type="match status" value="1"/>
</dbReference>
<feature type="compositionally biased region" description="Low complexity" evidence="5">
    <location>
        <begin position="28"/>
        <end position="51"/>
    </location>
</feature>
<evidence type="ECO:0000313" key="11">
    <source>
        <dbReference type="Proteomes" id="UP000502287"/>
    </source>
</evidence>
<dbReference type="PANTHER" id="PTHR30329">
    <property type="entry name" value="STATOR ELEMENT OF FLAGELLAR MOTOR COMPLEX"/>
    <property type="match status" value="1"/>
</dbReference>
<accession>A0AAE6X4S4</accession>
<dbReference type="Gene3D" id="3.30.1330.60">
    <property type="entry name" value="OmpA-like domain"/>
    <property type="match status" value="1"/>
</dbReference>